<dbReference type="InterPro" id="IPR001810">
    <property type="entry name" value="F-box_dom"/>
</dbReference>
<feature type="domain" description="F-box" evidence="1">
    <location>
        <begin position="2"/>
        <end position="53"/>
    </location>
</feature>
<dbReference type="Gene3D" id="3.80.10.10">
    <property type="entry name" value="Ribonuclease Inhibitor"/>
    <property type="match status" value="1"/>
</dbReference>
<sequence length="309" mass="35882">MLTCLEHFPNELLFHVFRYTDTRDLFHGFYGLNQRFISLLKSLQNRSLIIEKNESKLICVFHCQIHKLVVDTCLNIDFTKFPHLKSLILYDLTENHLSQIRSKLMPNLTYLSVASTNTSWYLTDLLSCIFSDELPSLTTVQLQNPIPAYSNISFNISLSLRSIAVCCRSSYIIVNILSCCPNLRKLQMIVNENQLVLFYNTTIVSNYSVKTFILSDVYSMIDSNDIIKLLEYMPNIERFRLSFTCSVPFIDFARIVVDRSPHLDEFDCHIEMSTDDDMTCIESLHQLHPALKRITFTSDEIGYRTYSTD</sequence>
<dbReference type="OrthoDB" id="9996267at2759"/>
<dbReference type="EMBL" id="CAJNOR010007799">
    <property type="protein sequence ID" value="CAF1623533.1"/>
    <property type="molecule type" value="Genomic_DNA"/>
</dbReference>
<organism evidence="2 5">
    <name type="scientific">Adineta ricciae</name>
    <name type="common">Rotifer</name>
    <dbReference type="NCBI Taxonomy" id="249248"/>
    <lineage>
        <taxon>Eukaryota</taxon>
        <taxon>Metazoa</taxon>
        <taxon>Spiralia</taxon>
        <taxon>Gnathifera</taxon>
        <taxon>Rotifera</taxon>
        <taxon>Eurotatoria</taxon>
        <taxon>Bdelloidea</taxon>
        <taxon>Adinetida</taxon>
        <taxon>Adinetidae</taxon>
        <taxon>Adineta</taxon>
    </lineage>
</organism>
<name>A0A813NM82_ADIRI</name>
<proteinExistence type="predicted"/>
<dbReference type="AlphaFoldDB" id="A0A813NM82"/>
<evidence type="ECO:0000313" key="5">
    <source>
        <dbReference type="Proteomes" id="UP000663852"/>
    </source>
</evidence>
<evidence type="ECO:0000259" key="1">
    <source>
        <dbReference type="PROSITE" id="PS50181"/>
    </source>
</evidence>
<dbReference type="Proteomes" id="UP000663828">
    <property type="component" value="Unassembled WGS sequence"/>
</dbReference>
<dbReference type="InterPro" id="IPR032675">
    <property type="entry name" value="LRR_dom_sf"/>
</dbReference>
<gene>
    <name evidence="2" type="ORF">EDS130_LOCUS1721</name>
    <name evidence="3" type="ORF">XAT740_LOCUS50585</name>
</gene>
<evidence type="ECO:0000313" key="2">
    <source>
        <dbReference type="EMBL" id="CAF0740845.1"/>
    </source>
</evidence>
<protein>
    <recommendedName>
        <fullName evidence="1">F-box domain-containing protein</fullName>
    </recommendedName>
</protein>
<dbReference type="PROSITE" id="PS50181">
    <property type="entry name" value="FBOX"/>
    <property type="match status" value="1"/>
</dbReference>
<comment type="caution">
    <text evidence="2">The sequence shown here is derived from an EMBL/GenBank/DDBJ whole genome shotgun (WGS) entry which is preliminary data.</text>
</comment>
<dbReference type="EMBL" id="CAJNOJ010000004">
    <property type="protein sequence ID" value="CAF0740845.1"/>
    <property type="molecule type" value="Genomic_DNA"/>
</dbReference>
<evidence type="ECO:0000313" key="3">
    <source>
        <dbReference type="EMBL" id="CAF1623533.1"/>
    </source>
</evidence>
<evidence type="ECO:0000313" key="4">
    <source>
        <dbReference type="Proteomes" id="UP000663828"/>
    </source>
</evidence>
<keyword evidence="4" id="KW-1185">Reference proteome</keyword>
<accession>A0A813NM82</accession>
<reference evidence="2" key="1">
    <citation type="submission" date="2021-02" db="EMBL/GenBank/DDBJ databases">
        <authorList>
            <person name="Nowell W R."/>
        </authorList>
    </citation>
    <scope>NUCLEOTIDE SEQUENCE</scope>
</reference>
<dbReference type="Proteomes" id="UP000663852">
    <property type="component" value="Unassembled WGS sequence"/>
</dbReference>
<dbReference type="SUPFAM" id="SSF52047">
    <property type="entry name" value="RNI-like"/>
    <property type="match status" value="1"/>
</dbReference>